<feature type="transmembrane region" description="Helical" evidence="1">
    <location>
        <begin position="70"/>
        <end position="90"/>
    </location>
</feature>
<evidence type="ECO:0000256" key="1">
    <source>
        <dbReference type="SAM" id="Phobius"/>
    </source>
</evidence>
<dbReference type="KEGG" id="tmk:QGN29_06665"/>
<feature type="transmembrane region" description="Helical" evidence="1">
    <location>
        <begin position="96"/>
        <end position="113"/>
    </location>
</feature>
<dbReference type="PANTHER" id="PTHR35813:SF1">
    <property type="entry name" value="INNER MEMBRANE PROTEIN YBAN"/>
    <property type="match status" value="1"/>
</dbReference>
<accession>A0AA52HBS4</accession>
<dbReference type="GO" id="GO:0005886">
    <property type="term" value="C:plasma membrane"/>
    <property type="evidence" value="ECO:0007669"/>
    <property type="project" value="TreeGrafter"/>
</dbReference>
<evidence type="ECO:0000313" key="2">
    <source>
        <dbReference type="EMBL" id="WND04055.1"/>
    </source>
</evidence>
<keyword evidence="3" id="KW-1185">Reference proteome</keyword>
<sequence length="122" mass="13431">MKIFFVTLGLLSLGLGLAGILLPLLPATPFFLLSAYLFARSSKPLHDWMLAHRIFGPIIQNWRENKSISLYGKVSAMIAIFATFIISILLDVPSHVLLIQGVTLSLVSLFILTRNAPPKNDA</sequence>
<protein>
    <submittedName>
        <fullName evidence="2">YbaN family protein</fullName>
    </submittedName>
</protein>
<gene>
    <name evidence="2" type="ORF">QGN29_06665</name>
</gene>
<dbReference type="EMBL" id="CP123872">
    <property type="protein sequence ID" value="WND04055.1"/>
    <property type="molecule type" value="Genomic_DNA"/>
</dbReference>
<dbReference type="Pfam" id="PF04304">
    <property type="entry name" value="DUF454"/>
    <property type="match status" value="1"/>
</dbReference>
<dbReference type="InterPro" id="IPR007401">
    <property type="entry name" value="DUF454"/>
</dbReference>
<dbReference type="PANTHER" id="PTHR35813">
    <property type="entry name" value="INNER MEMBRANE PROTEIN YBAN"/>
    <property type="match status" value="1"/>
</dbReference>
<reference evidence="2" key="1">
    <citation type="submission" date="2023-04" db="EMBL/GenBank/DDBJ databases">
        <title>Complete genome sequence of Temperatibacter marinus.</title>
        <authorList>
            <person name="Rong J.-C."/>
            <person name="Yi M.-L."/>
            <person name="Zhao Q."/>
        </authorList>
    </citation>
    <scope>NUCLEOTIDE SEQUENCE</scope>
    <source>
        <strain evidence="2">NBRC 110045</strain>
    </source>
</reference>
<dbReference type="PIRSF" id="PIRSF016789">
    <property type="entry name" value="DUF454"/>
    <property type="match status" value="1"/>
</dbReference>
<dbReference type="RefSeq" id="WP_310799919.1">
    <property type="nucleotide sequence ID" value="NZ_CP123872.1"/>
</dbReference>
<evidence type="ECO:0000313" key="3">
    <source>
        <dbReference type="Proteomes" id="UP001268683"/>
    </source>
</evidence>
<organism evidence="2 3">
    <name type="scientific">Temperatibacter marinus</name>
    <dbReference type="NCBI Taxonomy" id="1456591"/>
    <lineage>
        <taxon>Bacteria</taxon>
        <taxon>Pseudomonadati</taxon>
        <taxon>Pseudomonadota</taxon>
        <taxon>Alphaproteobacteria</taxon>
        <taxon>Kordiimonadales</taxon>
        <taxon>Temperatibacteraceae</taxon>
        <taxon>Temperatibacter</taxon>
    </lineage>
</organism>
<keyword evidence="1" id="KW-0472">Membrane</keyword>
<proteinExistence type="predicted"/>
<dbReference type="Proteomes" id="UP001268683">
    <property type="component" value="Chromosome"/>
</dbReference>
<dbReference type="AlphaFoldDB" id="A0AA52HBS4"/>
<name>A0AA52HBS4_9PROT</name>
<keyword evidence="1" id="KW-0812">Transmembrane</keyword>
<feature type="transmembrane region" description="Helical" evidence="1">
    <location>
        <begin position="6"/>
        <end position="39"/>
    </location>
</feature>
<keyword evidence="1" id="KW-1133">Transmembrane helix</keyword>